<comment type="subunit">
    <text evidence="9">Homotetramer.</text>
</comment>
<keyword evidence="3 9" id="KW-0808">Transferase</keyword>
<evidence type="ECO:0000313" key="12">
    <source>
        <dbReference type="EMBL" id="MCW7554191.1"/>
    </source>
</evidence>
<evidence type="ECO:0000256" key="9">
    <source>
        <dbReference type="HAMAP-Rule" id="MF_00624"/>
    </source>
</evidence>
<keyword evidence="8 9" id="KW-0119">Carbohydrate metabolism</keyword>
<accession>A0ABT3MXU2</accession>
<feature type="binding site" evidence="9">
    <location>
        <position position="161"/>
    </location>
    <ligand>
        <name>alpha-D-glucose 1-phosphate</name>
        <dbReference type="ChEBI" id="CHEBI:58601"/>
    </ligand>
</feature>
<dbReference type="Proteomes" id="UP001209854">
    <property type="component" value="Unassembled WGS sequence"/>
</dbReference>
<keyword evidence="4 9" id="KW-0548">Nucleotidyltransferase</keyword>
<dbReference type="InterPro" id="IPR011004">
    <property type="entry name" value="Trimer_LpxA-like_sf"/>
</dbReference>
<feature type="domain" description="Glucose-1-phosphate adenylyltransferase/Bifunctional protein GlmU-like C-terminal hexapeptide" evidence="11">
    <location>
        <begin position="296"/>
        <end position="399"/>
    </location>
</feature>
<comment type="similarity">
    <text evidence="1 9">Belongs to the bacterial/plant glucose-1-phosphate adenylyltransferase family.</text>
</comment>
<evidence type="ECO:0000256" key="4">
    <source>
        <dbReference type="ARBA" id="ARBA00022695"/>
    </source>
</evidence>
<dbReference type="PANTHER" id="PTHR43523:SF2">
    <property type="entry name" value="GLUCOSE-1-PHOSPHATE ADENYLYLTRANSFERASE"/>
    <property type="match status" value="1"/>
</dbReference>
<dbReference type="EMBL" id="JAPFCC010000001">
    <property type="protein sequence ID" value="MCW7554191.1"/>
    <property type="molecule type" value="Genomic_DNA"/>
</dbReference>
<protein>
    <recommendedName>
        <fullName evidence="9">Glucose-1-phosphate adenylyltransferase</fullName>
        <ecNumber evidence="9">2.7.7.27</ecNumber>
    </recommendedName>
    <alternativeName>
        <fullName evidence="9">ADP-glucose pyrophosphorylase</fullName>
        <shortName evidence="9">ADPGlc PPase</shortName>
    </alternativeName>
    <alternativeName>
        <fullName evidence="9">ADP-glucose synthase</fullName>
    </alternativeName>
</protein>
<dbReference type="NCBIfam" id="NF002023">
    <property type="entry name" value="PRK00844.1"/>
    <property type="match status" value="1"/>
</dbReference>
<evidence type="ECO:0000256" key="5">
    <source>
        <dbReference type="ARBA" id="ARBA00022741"/>
    </source>
</evidence>
<feature type="domain" description="Nucleotidyl transferase" evidence="10">
    <location>
        <begin position="6"/>
        <end position="274"/>
    </location>
</feature>
<keyword evidence="7 9" id="KW-0320">Glycogen biosynthesis</keyword>
<dbReference type="InterPro" id="IPR011831">
    <property type="entry name" value="ADP-Glc_PPase"/>
</dbReference>
<dbReference type="Gene3D" id="2.160.10.10">
    <property type="entry name" value="Hexapeptide repeat proteins"/>
    <property type="match status" value="1"/>
</dbReference>
<dbReference type="RefSeq" id="WP_262563926.1">
    <property type="nucleotide sequence ID" value="NZ_JAPFCC010000001.1"/>
</dbReference>
<feature type="binding site" evidence="9">
    <location>
        <position position="96"/>
    </location>
    <ligand>
        <name>alpha-D-glucose 1-phosphate</name>
        <dbReference type="ChEBI" id="CHEBI:58601"/>
    </ligand>
</feature>
<dbReference type="Gene3D" id="3.90.550.10">
    <property type="entry name" value="Spore Coat Polysaccharide Biosynthesis Protein SpsA, Chain A"/>
    <property type="match status" value="1"/>
</dbReference>
<comment type="pathway">
    <text evidence="9">Glycan biosynthesis; glycogen biosynthesis.</text>
</comment>
<evidence type="ECO:0000256" key="6">
    <source>
        <dbReference type="ARBA" id="ARBA00022840"/>
    </source>
</evidence>
<dbReference type="PROSITE" id="PS00809">
    <property type="entry name" value="ADP_GLC_PYROPHOSPH_2"/>
    <property type="match status" value="1"/>
</dbReference>
<dbReference type="InterPro" id="IPR005835">
    <property type="entry name" value="NTP_transferase_dom"/>
</dbReference>
<dbReference type="InterPro" id="IPR005836">
    <property type="entry name" value="ADP_Glu_pyroP_CS"/>
</dbReference>
<evidence type="ECO:0000256" key="2">
    <source>
        <dbReference type="ARBA" id="ARBA00022600"/>
    </source>
</evidence>
<sequence length="407" mass="45790">MSSILSMILAGGEGSRLSPLTGYRAKPAVPFVGQYRIIDFVLSNFVNSDLHKIYVLTQFKSHSLNKHLQRCWRIAGLFDKFIDTLPAQMWTGQDWYQGTADAIFQNLHLIESQDPEQVVIFGGDHIYTMDVRKMVNLHEESDAALTVAAIPVPVEEAYHFGIIEIDETGRMIGFEEKPKTNPKTIPGNPNFVLASMGNYIFERKCLERVLREDHLNEESSHDFGKDIIPKLFPKEKVMVYNFAENEVPGSDKTGYWRDVGTLDAYWEANMDLLSENPPIELHNLKWPINTYVPPYPPALIAFDRNVREGHINNSMIGTGCIVNDVFMDQSVVGYNVEIDDHSHISDSVILPNVKIGAGCEIRKAIIDKRAEIAPGTKIGVNLDEDRKLFKVTDSGIVVIPRGTKVGF</sequence>
<feature type="binding site" evidence="9">
    <location>
        <position position="195"/>
    </location>
    <ligand>
        <name>alpha-D-glucose 1-phosphate</name>
        <dbReference type="ChEBI" id="CHEBI:58601"/>
    </ligand>
</feature>
<dbReference type="NCBIfam" id="TIGR02091">
    <property type="entry name" value="glgC"/>
    <property type="match status" value="1"/>
</dbReference>
<keyword evidence="6 9" id="KW-0067">ATP-binding</keyword>
<dbReference type="Pfam" id="PF00483">
    <property type="entry name" value="NTP_transferase"/>
    <property type="match status" value="1"/>
</dbReference>
<comment type="catalytic activity">
    <reaction evidence="9">
        <text>alpha-D-glucose 1-phosphate + ATP + H(+) = ADP-alpha-D-glucose + diphosphate</text>
        <dbReference type="Rhea" id="RHEA:12120"/>
        <dbReference type="ChEBI" id="CHEBI:15378"/>
        <dbReference type="ChEBI" id="CHEBI:30616"/>
        <dbReference type="ChEBI" id="CHEBI:33019"/>
        <dbReference type="ChEBI" id="CHEBI:57498"/>
        <dbReference type="ChEBI" id="CHEBI:58601"/>
        <dbReference type="EC" id="2.7.7.27"/>
    </reaction>
</comment>
<dbReference type="PANTHER" id="PTHR43523">
    <property type="entry name" value="GLUCOSE-1-PHOSPHATE ADENYLYLTRANSFERASE-RELATED"/>
    <property type="match status" value="1"/>
</dbReference>
<dbReference type="PROSITE" id="PS00810">
    <property type="entry name" value="ADP_GLC_PYROPHOSPH_3"/>
    <property type="match status" value="1"/>
</dbReference>
<dbReference type="SUPFAM" id="SSF53448">
    <property type="entry name" value="Nucleotide-diphospho-sugar transferases"/>
    <property type="match status" value="1"/>
</dbReference>
<comment type="caution">
    <text evidence="12">The sequence shown here is derived from an EMBL/GenBank/DDBJ whole genome shotgun (WGS) entry which is preliminary data.</text>
</comment>
<dbReference type="HAMAP" id="MF_00624">
    <property type="entry name" value="GlgC"/>
    <property type="match status" value="1"/>
</dbReference>
<dbReference type="PROSITE" id="PS00808">
    <property type="entry name" value="ADP_GLC_PYROPHOSPH_1"/>
    <property type="match status" value="1"/>
</dbReference>
<organism evidence="12 13">
    <name type="scientific">Endozoicomonas gorgoniicola</name>
    <dbReference type="NCBI Taxonomy" id="1234144"/>
    <lineage>
        <taxon>Bacteria</taxon>
        <taxon>Pseudomonadati</taxon>
        <taxon>Pseudomonadota</taxon>
        <taxon>Gammaproteobacteria</taxon>
        <taxon>Oceanospirillales</taxon>
        <taxon>Endozoicomonadaceae</taxon>
        <taxon>Endozoicomonas</taxon>
    </lineage>
</organism>
<evidence type="ECO:0000256" key="8">
    <source>
        <dbReference type="ARBA" id="ARBA00023277"/>
    </source>
</evidence>
<keyword evidence="2 9" id="KW-0321">Glycogen metabolism</keyword>
<dbReference type="SUPFAM" id="SSF51161">
    <property type="entry name" value="Trimeric LpxA-like enzymes"/>
    <property type="match status" value="1"/>
</dbReference>
<keyword evidence="5 9" id="KW-0547">Nucleotide-binding</keyword>
<keyword evidence="13" id="KW-1185">Reference proteome</keyword>
<evidence type="ECO:0000313" key="13">
    <source>
        <dbReference type="Proteomes" id="UP001209854"/>
    </source>
</evidence>
<feature type="binding site" evidence="9">
    <location>
        <begin position="176"/>
        <end position="177"/>
    </location>
    <ligand>
        <name>alpha-D-glucose 1-phosphate</name>
        <dbReference type="ChEBI" id="CHEBI:58601"/>
    </ligand>
</feature>
<name>A0ABT3MXU2_9GAMM</name>
<evidence type="ECO:0000256" key="1">
    <source>
        <dbReference type="ARBA" id="ARBA00010443"/>
    </source>
</evidence>
<feature type="site" description="Could play a key role in the communication between the regulatory and the substrate sites" evidence="9">
    <location>
        <position position="58"/>
    </location>
</feature>
<evidence type="ECO:0000259" key="10">
    <source>
        <dbReference type="Pfam" id="PF00483"/>
    </source>
</evidence>
<evidence type="ECO:0000256" key="7">
    <source>
        <dbReference type="ARBA" id="ARBA00023056"/>
    </source>
</evidence>
<dbReference type="NCBIfam" id="NF001947">
    <property type="entry name" value="PRK00725.1"/>
    <property type="match status" value="1"/>
</dbReference>
<dbReference type="CDD" id="cd02508">
    <property type="entry name" value="ADP_Glucose_PP"/>
    <property type="match status" value="1"/>
</dbReference>
<dbReference type="InterPro" id="IPR029044">
    <property type="entry name" value="Nucleotide-diphossugar_trans"/>
</dbReference>
<dbReference type="Pfam" id="PF24894">
    <property type="entry name" value="Hexapep_GlmU"/>
    <property type="match status" value="1"/>
</dbReference>
<feature type="site" description="Could play a key role in the communication between the regulatory and the substrate sites" evidence="9">
    <location>
        <position position="95"/>
    </location>
</feature>
<dbReference type="EC" id="2.7.7.27" evidence="9"/>
<dbReference type="InterPro" id="IPR056818">
    <property type="entry name" value="GlmU/GlgC-like_hexapep"/>
</dbReference>
<gene>
    <name evidence="9 12" type="primary">glgC</name>
    <name evidence="12" type="ORF">NX722_16500</name>
</gene>
<comment type="function">
    <text evidence="9">Involved in the biosynthesis of ADP-glucose, a building block required for the elongation reactions to produce glycogen. Catalyzes the reaction between ATP and alpha-D-glucose 1-phosphate (G1P) to produce pyrophosphate and ADP-Glc.</text>
</comment>
<reference evidence="12 13" key="1">
    <citation type="submission" date="2022-10" db="EMBL/GenBank/DDBJ databases">
        <title>High-quality genome sequences of two octocoral-associated bacteria, Endozoicomonas euniceicola EF212 and Endozoicomonas gorgoniicola PS125.</title>
        <authorList>
            <person name="Chiou Y.-J."/>
            <person name="Chen Y.-H."/>
        </authorList>
    </citation>
    <scope>NUCLEOTIDE SEQUENCE [LARGE SCALE GENOMIC DNA]</scope>
    <source>
        <strain evidence="12 13">PS125</strain>
    </source>
</reference>
<proteinExistence type="inferred from homology"/>
<dbReference type="CDD" id="cd04651">
    <property type="entry name" value="LbH_G1P_AT_C"/>
    <property type="match status" value="1"/>
</dbReference>
<dbReference type="InterPro" id="IPR023049">
    <property type="entry name" value="GlgC_bac"/>
</dbReference>
<evidence type="ECO:0000259" key="11">
    <source>
        <dbReference type="Pfam" id="PF24894"/>
    </source>
</evidence>
<evidence type="ECO:0000256" key="3">
    <source>
        <dbReference type="ARBA" id="ARBA00022679"/>
    </source>
</evidence>
<dbReference type="GO" id="GO:0008878">
    <property type="term" value="F:glucose-1-phosphate adenylyltransferase activity"/>
    <property type="evidence" value="ECO:0007669"/>
    <property type="project" value="UniProtKB-EC"/>
</dbReference>